<proteinExistence type="predicted"/>
<reference evidence="2" key="1">
    <citation type="submission" date="2021-02" db="EMBL/GenBank/DDBJ databases">
        <authorList>
            <person name="Nowell W R."/>
        </authorList>
    </citation>
    <scope>NUCLEOTIDE SEQUENCE</scope>
</reference>
<gene>
    <name evidence="1" type="ORF">OVA965_LOCUS36274</name>
    <name evidence="2" type="ORF">TMI583_LOCUS37281</name>
</gene>
<organism evidence="2 3">
    <name type="scientific">Didymodactylos carnosus</name>
    <dbReference type="NCBI Taxonomy" id="1234261"/>
    <lineage>
        <taxon>Eukaryota</taxon>
        <taxon>Metazoa</taxon>
        <taxon>Spiralia</taxon>
        <taxon>Gnathifera</taxon>
        <taxon>Rotifera</taxon>
        <taxon>Eurotatoria</taxon>
        <taxon>Bdelloidea</taxon>
        <taxon>Philodinida</taxon>
        <taxon>Philodinidae</taxon>
        <taxon>Didymodactylos</taxon>
    </lineage>
</organism>
<dbReference type="AlphaFoldDB" id="A0A8S2TAE9"/>
<sequence length="39" mass="4272">ATDSIKTAHDYYESLGQASLTTNSMSNRLSSIIQNVKPE</sequence>
<evidence type="ECO:0000313" key="1">
    <source>
        <dbReference type="EMBL" id="CAF1485856.1"/>
    </source>
</evidence>
<dbReference type="Proteomes" id="UP000682733">
    <property type="component" value="Unassembled WGS sequence"/>
</dbReference>
<protein>
    <submittedName>
        <fullName evidence="2">Uncharacterized protein</fullName>
    </submittedName>
</protein>
<evidence type="ECO:0000313" key="2">
    <source>
        <dbReference type="EMBL" id="CAF4275787.1"/>
    </source>
</evidence>
<name>A0A8S2TAE9_9BILA</name>
<dbReference type="Proteomes" id="UP000677228">
    <property type="component" value="Unassembled WGS sequence"/>
</dbReference>
<accession>A0A8S2TAE9</accession>
<dbReference type="EMBL" id="CAJNOK010032613">
    <property type="protein sequence ID" value="CAF1485856.1"/>
    <property type="molecule type" value="Genomic_DNA"/>
</dbReference>
<dbReference type="EMBL" id="CAJOBA010054560">
    <property type="protein sequence ID" value="CAF4275787.1"/>
    <property type="molecule type" value="Genomic_DNA"/>
</dbReference>
<comment type="caution">
    <text evidence="2">The sequence shown here is derived from an EMBL/GenBank/DDBJ whole genome shotgun (WGS) entry which is preliminary data.</text>
</comment>
<feature type="non-terminal residue" evidence="2">
    <location>
        <position position="1"/>
    </location>
</feature>
<evidence type="ECO:0000313" key="3">
    <source>
        <dbReference type="Proteomes" id="UP000682733"/>
    </source>
</evidence>